<evidence type="ECO:0000259" key="5">
    <source>
        <dbReference type="Pfam" id="PF18052"/>
    </source>
</evidence>
<dbReference type="PANTHER" id="PTHR47186">
    <property type="entry name" value="LEUCINE-RICH REPEAT-CONTAINING PROTEIN 57"/>
    <property type="match status" value="1"/>
</dbReference>
<keyword evidence="3" id="KW-0547">Nucleotide-binding</keyword>
<feature type="domain" description="Disease resistance R13L4/SHOC-2-like LRR" evidence="6">
    <location>
        <begin position="381"/>
        <end position="489"/>
    </location>
</feature>
<evidence type="ECO:0000256" key="3">
    <source>
        <dbReference type="ARBA" id="ARBA00022741"/>
    </source>
</evidence>
<keyword evidence="4" id="KW-0611">Plant defense</keyword>
<dbReference type="Pfam" id="PF18052">
    <property type="entry name" value="Rx_N"/>
    <property type="match status" value="1"/>
</dbReference>
<protein>
    <submittedName>
        <fullName evidence="7">Uncharacterized protein</fullName>
    </submittedName>
</protein>
<dbReference type="Pfam" id="PF23598">
    <property type="entry name" value="LRR_14"/>
    <property type="match status" value="2"/>
</dbReference>
<evidence type="ECO:0000256" key="1">
    <source>
        <dbReference type="ARBA" id="ARBA00022614"/>
    </source>
</evidence>
<dbReference type="InterPro" id="IPR055414">
    <property type="entry name" value="LRR_R13L4/SHOC2-like"/>
</dbReference>
<evidence type="ECO:0000313" key="8">
    <source>
        <dbReference type="Proteomes" id="UP000541444"/>
    </source>
</evidence>
<dbReference type="AlphaFoldDB" id="A0A7J7L834"/>
<dbReference type="Gene3D" id="1.20.5.4130">
    <property type="match status" value="1"/>
</dbReference>
<gene>
    <name evidence="7" type="ORF">GIB67_025953</name>
</gene>
<dbReference type="GO" id="GO:0006952">
    <property type="term" value="P:defense response"/>
    <property type="evidence" value="ECO:0007669"/>
    <property type="project" value="UniProtKB-KW"/>
</dbReference>
<keyword evidence="8" id="KW-1185">Reference proteome</keyword>
<comment type="caution">
    <text evidence="7">The sequence shown here is derived from an EMBL/GenBank/DDBJ whole genome shotgun (WGS) entry which is preliminary data.</text>
</comment>
<dbReference type="InterPro" id="IPR041118">
    <property type="entry name" value="Rx_N"/>
</dbReference>
<reference evidence="7 8" key="1">
    <citation type="journal article" date="2020" name="IScience">
        <title>Genome Sequencing of the Endangered Kingdonia uniflora (Circaeasteraceae, Ranunculales) Reveals Potential Mechanisms of Evolutionary Specialization.</title>
        <authorList>
            <person name="Sun Y."/>
            <person name="Deng T."/>
            <person name="Zhang A."/>
            <person name="Moore M.J."/>
            <person name="Landis J.B."/>
            <person name="Lin N."/>
            <person name="Zhang H."/>
            <person name="Zhang X."/>
            <person name="Huang J."/>
            <person name="Zhang X."/>
            <person name="Sun H."/>
            <person name="Wang H."/>
        </authorList>
    </citation>
    <scope>NUCLEOTIDE SEQUENCE [LARGE SCALE GENOMIC DNA]</scope>
    <source>
        <strain evidence="7">TB1705</strain>
        <tissue evidence="7">Leaf</tissue>
    </source>
</reference>
<name>A0A7J7L834_9MAGN</name>
<dbReference type="InterPro" id="IPR032675">
    <property type="entry name" value="LRR_dom_sf"/>
</dbReference>
<feature type="domain" description="Disease resistance R13L4/SHOC-2-like LRR" evidence="6">
    <location>
        <begin position="192"/>
        <end position="276"/>
    </location>
</feature>
<dbReference type="EMBL" id="JACGCM010002548">
    <property type="protein sequence ID" value="KAF6138791.1"/>
    <property type="molecule type" value="Genomic_DNA"/>
</dbReference>
<feature type="domain" description="Disease resistance N-terminal" evidence="5">
    <location>
        <begin position="9"/>
        <end position="109"/>
    </location>
</feature>
<dbReference type="OrthoDB" id="2018313at2759"/>
<sequence>MADALISVVVEQLAPFLLDKLKKEVKLVLGAPEDVQELHDTFDKIRDVLDDAEKRHVKNVIHNFEKNESKKVPESAWLEKLKDVSYEMEDVLDEWHTKILKSEIAADESSALDGVDGARTGKKKVCKTRHLSVMASAEDEGRIPLLVWNLKSLRTLLVRSSLSFQDLTLLSHLTSLRTLHLWWYTDMKELPKEIEKLIHLRYLQLSETDVEELPEVVTNLSNLQTFRLDSCWKLRRLPNGIGKLVNLRHLEVRGPRLLELPETISNLSNLQTLKLNGCRKLRRLPDEIGSLVSLRQLEAGYSGLKELPEVVTNLSNLQTLILNRCYKLRRLPNDMGKMVNLRQLEVKDTKLEEVPETVGNLSNLQTLKLNGCRKLRRLPNGIGKLVSLRHLDVGSTALKELPESISNLSNLQTLKLMYCSKLRRLPNDMGKMVSLRHLEFDLYSFDCLPPGIGKLRELETLTEFIVSEEGSNIRELKDLNNLRGELAISNIEGVELLEAILKDKEHLRRLVLRFNDDDEEEEDDDDDDDDVLPRLEFLECLELEELDSVSSIMGLQVLNGGSGDISEPVIAFPNLKKLDISYMKHWEEWVITTTTDITVMPLLQKLTISHCPLLKSLPCQILSNSLREMLISNCPHLKVSCLPPFLENLLLGFDAGSLSISLPIQNGLHSKLKFLYIWCSPHSTLPQGLSQLKSLKFLIVSDCNSLTCIPEELQYLTSLEELCITECPILGPRCQKEVGEDWSIICHIPNIYNDGEKIQ</sequence>
<dbReference type="Gene3D" id="3.80.10.10">
    <property type="entry name" value="Ribonuclease Inhibitor"/>
    <property type="match status" value="3"/>
</dbReference>
<keyword evidence="2" id="KW-0677">Repeat</keyword>
<evidence type="ECO:0000256" key="2">
    <source>
        <dbReference type="ARBA" id="ARBA00022737"/>
    </source>
</evidence>
<dbReference type="SMART" id="SM00369">
    <property type="entry name" value="LRR_TYP"/>
    <property type="match status" value="6"/>
</dbReference>
<dbReference type="SUPFAM" id="SSF52058">
    <property type="entry name" value="L domain-like"/>
    <property type="match status" value="2"/>
</dbReference>
<accession>A0A7J7L834</accession>
<evidence type="ECO:0000256" key="4">
    <source>
        <dbReference type="ARBA" id="ARBA00022821"/>
    </source>
</evidence>
<organism evidence="7 8">
    <name type="scientific">Kingdonia uniflora</name>
    <dbReference type="NCBI Taxonomy" id="39325"/>
    <lineage>
        <taxon>Eukaryota</taxon>
        <taxon>Viridiplantae</taxon>
        <taxon>Streptophyta</taxon>
        <taxon>Embryophyta</taxon>
        <taxon>Tracheophyta</taxon>
        <taxon>Spermatophyta</taxon>
        <taxon>Magnoliopsida</taxon>
        <taxon>Ranunculales</taxon>
        <taxon>Circaeasteraceae</taxon>
        <taxon>Kingdonia</taxon>
    </lineage>
</organism>
<proteinExistence type="predicted"/>
<dbReference type="GO" id="GO:0000166">
    <property type="term" value="F:nucleotide binding"/>
    <property type="evidence" value="ECO:0007669"/>
    <property type="project" value="UniProtKB-KW"/>
</dbReference>
<evidence type="ECO:0000313" key="7">
    <source>
        <dbReference type="EMBL" id="KAF6138791.1"/>
    </source>
</evidence>
<keyword evidence="1" id="KW-0433">Leucine-rich repeat</keyword>
<evidence type="ECO:0000259" key="6">
    <source>
        <dbReference type="Pfam" id="PF23598"/>
    </source>
</evidence>
<dbReference type="InterPro" id="IPR003591">
    <property type="entry name" value="Leu-rich_rpt_typical-subtyp"/>
</dbReference>
<dbReference type="PANTHER" id="PTHR47186:SF3">
    <property type="entry name" value="OS09G0267800 PROTEIN"/>
    <property type="match status" value="1"/>
</dbReference>
<dbReference type="Proteomes" id="UP000541444">
    <property type="component" value="Unassembled WGS sequence"/>
</dbReference>